<accession>A0A9D9GVM2</accession>
<protein>
    <submittedName>
        <fullName evidence="1">AAA family ATPase</fullName>
    </submittedName>
</protein>
<evidence type="ECO:0000313" key="2">
    <source>
        <dbReference type="Proteomes" id="UP000823630"/>
    </source>
</evidence>
<organism evidence="1 2">
    <name type="scientific">Candidatus Enterousia avistercoris</name>
    <dbReference type="NCBI Taxonomy" id="2840788"/>
    <lineage>
        <taxon>Bacteria</taxon>
        <taxon>Pseudomonadati</taxon>
        <taxon>Pseudomonadota</taxon>
        <taxon>Alphaproteobacteria</taxon>
        <taxon>Candidatus Enterousia</taxon>
    </lineage>
</organism>
<dbReference type="EMBL" id="JADINC010000048">
    <property type="protein sequence ID" value="MBO8425423.1"/>
    <property type="molecule type" value="Genomic_DNA"/>
</dbReference>
<dbReference type="Pfam" id="PF13671">
    <property type="entry name" value="AAA_33"/>
    <property type="match status" value="1"/>
</dbReference>
<dbReference type="PANTHER" id="PTHR39206">
    <property type="entry name" value="SLL8004 PROTEIN"/>
    <property type="match status" value="1"/>
</dbReference>
<dbReference type="Gene3D" id="3.40.50.300">
    <property type="entry name" value="P-loop containing nucleotide triphosphate hydrolases"/>
    <property type="match status" value="1"/>
</dbReference>
<name>A0A9D9GVM2_9PROT</name>
<sequence>MIKKLYIIAGPNGSGKTTLAKELVKEDKIAFLNADEIAKKRSDKFGIKSGRILLTKLDGLLSTGQTVVLESTISGAYHFGVIERAKRLKYEIIFIYIFLDSVEQNLLRIKQRVAVGGHDVPETDVRRRYERSMSNFWPTALRASHWELYYNGENNFEPIAQGRGEFIDIMDESTYNKFNKETKK</sequence>
<reference evidence="1" key="2">
    <citation type="journal article" date="2021" name="PeerJ">
        <title>Extensive microbial diversity within the chicken gut microbiome revealed by metagenomics and culture.</title>
        <authorList>
            <person name="Gilroy R."/>
            <person name="Ravi A."/>
            <person name="Getino M."/>
            <person name="Pursley I."/>
            <person name="Horton D.L."/>
            <person name="Alikhan N.F."/>
            <person name="Baker D."/>
            <person name="Gharbi K."/>
            <person name="Hall N."/>
            <person name="Watson M."/>
            <person name="Adriaenssens E.M."/>
            <person name="Foster-Nyarko E."/>
            <person name="Jarju S."/>
            <person name="Secka A."/>
            <person name="Antonio M."/>
            <person name="Oren A."/>
            <person name="Chaudhuri R.R."/>
            <person name="La Ragione R."/>
            <person name="Hildebrand F."/>
            <person name="Pallen M.J."/>
        </authorList>
    </citation>
    <scope>NUCLEOTIDE SEQUENCE</scope>
    <source>
        <strain evidence="1">8207</strain>
    </source>
</reference>
<dbReference type="AlphaFoldDB" id="A0A9D9GVM2"/>
<evidence type="ECO:0000313" key="1">
    <source>
        <dbReference type="EMBL" id="MBO8425423.1"/>
    </source>
</evidence>
<proteinExistence type="predicted"/>
<reference evidence="1" key="1">
    <citation type="submission" date="2020-10" db="EMBL/GenBank/DDBJ databases">
        <authorList>
            <person name="Gilroy R."/>
        </authorList>
    </citation>
    <scope>NUCLEOTIDE SEQUENCE</scope>
    <source>
        <strain evidence="1">8207</strain>
    </source>
</reference>
<dbReference type="SUPFAM" id="SSF52540">
    <property type="entry name" value="P-loop containing nucleoside triphosphate hydrolases"/>
    <property type="match status" value="1"/>
</dbReference>
<dbReference type="Proteomes" id="UP000823630">
    <property type="component" value="Unassembled WGS sequence"/>
</dbReference>
<comment type="caution">
    <text evidence="1">The sequence shown here is derived from an EMBL/GenBank/DDBJ whole genome shotgun (WGS) entry which is preliminary data.</text>
</comment>
<dbReference type="InterPro" id="IPR027417">
    <property type="entry name" value="P-loop_NTPase"/>
</dbReference>
<gene>
    <name evidence="1" type="ORF">IAC69_03000</name>
</gene>
<dbReference type="PANTHER" id="PTHR39206:SF1">
    <property type="entry name" value="SLL8004 PROTEIN"/>
    <property type="match status" value="1"/>
</dbReference>